<comment type="caution">
    <text evidence="2">The sequence shown here is derived from an EMBL/GenBank/DDBJ whole genome shotgun (WGS) entry which is preliminary data.</text>
</comment>
<feature type="transmembrane region" description="Helical" evidence="1">
    <location>
        <begin position="6"/>
        <end position="29"/>
    </location>
</feature>
<evidence type="ECO:0000256" key="1">
    <source>
        <dbReference type="SAM" id="Phobius"/>
    </source>
</evidence>
<dbReference type="RefSeq" id="WP_308981856.1">
    <property type="nucleotide sequence ID" value="NZ_JAVIDL010000030.1"/>
</dbReference>
<feature type="transmembrane region" description="Helical" evidence="1">
    <location>
        <begin position="41"/>
        <end position="60"/>
    </location>
</feature>
<dbReference type="Proteomes" id="UP001243844">
    <property type="component" value="Unassembled WGS sequence"/>
</dbReference>
<organism evidence="2 3">
    <name type="scientific">Acinetobacter rudis</name>
    <dbReference type="NCBI Taxonomy" id="632955"/>
    <lineage>
        <taxon>Bacteria</taxon>
        <taxon>Pseudomonadati</taxon>
        <taxon>Pseudomonadota</taxon>
        <taxon>Gammaproteobacteria</taxon>
        <taxon>Moraxellales</taxon>
        <taxon>Moraxellaceae</taxon>
        <taxon>Acinetobacter</taxon>
    </lineage>
</organism>
<feature type="transmembrane region" description="Helical" evidence="1">
    <location>
        <begin position="72"/>
        <end position="101"/>
    </location>
</feature>
<reference evidence="2" key="1">
    <citation type="submission" date="2023-08" db="EMBL/GenBank/DDBJ databases">
        <title>Emergence of clinically-relevant ST2 carbapenem-resistant Acinetobacter baumannii strains in hospital sewages in Zhejiang, East of China.</title>
        <authorList>
            <person name="Kaichao C."/>
            <person name="Zhang R."/>
        </authorList>
    </citation>
    <scope>NUCLEOTIDE SEQUENCE</scope>
    <source>
        <strain evidence="2">M-RB-37</strain>
    </source>
</reference>
<evidence type="ECO:0000313" key="2">
    <source>
        <dbReference type="EMBL" id="MDQ8936679.1"/>
    </source>
</evidence>
<dbReference type="AlphaFoldDB" id="A0AAW8JA26"/>
<keyword evidence="1" id="KW-1133">Transmembrane helix</keyword>
<proteinExistence type="predicted"/>
<keyword evidence="1" id="KW-0472">Membrane</keyword>
<dbReference type="InterPro" id="IPR008407">
    <property type="entry name" value="Brnchd-chn_aa_trnsp_AzlD"/>
</dbReference>
<dbReference type="EMBL" id="JAVIDL010000030">
    <property type="protein sequence ID" value="MDQ8936679.1"/>
    <property type="molecule type" value="Genomic_DNA"/>
</dbReference>
<evidence type="ECO:0000313" key="3">
    <source>
        <dbReference type="Proteomes" id="UP001243844"/>
    </source>
</evidence>
<protein>
    <submittedName>
        <fullName evidence="2">AzlD domain-containing protein</fullName>
    </submittedName>
</protein>
<gene>
    <name evidence="2" type="ORF">RFH47_13220</name>
</gene>
<dbReference type="Pfam" id="PF05437">
    <property type="entry name" value="AzlD"/>
    <property type="match status" value="1"/>
</dbReference>
<name>A0AAW8JA26_9GAMM</name>
<keyword evidence="1" id="KW-0812">Transmembrane</keyword>
<accession>A0AAW8JA26</accession>
<sequence>MNTHSSILLGIFILAAGTYLIRYSGLYLANRIQFTTAQKQIMSDSACILLFALAVLSTLFSDNQWSDSSKIIGVIISLIFAWKQYSLIMVILVAVLTTALLRYIGLP</sequence>